<proteinExistence type="inferred from homology"/>
<protein>
    <recommendedName>
        <fullName evidence="5">Putative pyruvate, phosphate dikinase regulatory protein</fullName>
        <shortName evidence="5">PPDK regulatory protein</shortName>
        <ecNumber evidence="5">2.7.11.32</ecNumber>
        <ecNumber evidence="5">2.7.4.27</ecNumber>
    </recommendedName>
</protein>
<comment type="catalytic activity">
    <reaction evidence="5">
        <text>N(tele)-phospho-L-histidyl/O-phospho-L-threonyl-[pyruvate, phosphate dikinase] + phosphate + H(+) = N(tele)-phospho-L-histidyl/L-threonyl-[pyruvate, phosphate dikinase] + diphosphate</text>
        <dbReference type="Rhea" id="RHEA:43696"/>
        <dbReference type="Rhea" id="RHEA-COMP:10650"/>
        <dbReference type="Rhea" id="RHEA-COMP:10651"/>
        <dbReference type="ChEBI" id="CHEBI:15378"/>
        <dbReference type="ChEBI" id="CHEBI:30013"/>
        <dbReference type="ChEBI" id="CHEBI:33019"/>
        <dbReference type="ChEBI" id="CHEBI:43474"/>
        <dbReference type="ChEBI" id="CHEBI:61977"/>
        <dbReference type="ChEBI" id="CHEBI:83586"/>
        <dbReference type="EC" id="2.7.4.27"/>
    </reaction>
</comment>
<dbReference type="HAMAP" id="MF_00921">
    <property type="entry name" value="PDRP"/>
    <property type="match status" value="1"/>
</dbReference>
<dbReference type="PANTHER" id="PTHR31756:SF3">
    <property type="entry name" value="PYRUVATE, PHOSPHATE DIKINASE REGULATORY PROTEIN 1, CHLOROPLASTIC"/>
    <property type="match status" value="1"/>
</dbReference>
<dbReference type="GO" id="GO:0016776">
    <property type="term" value="F:phosphotransferase activity, phosphate group as acceptor"/>
    <property type="evidence" value="ECO:0007669"/>
    <property type="project" value="UniProtKB-UniRule"/>
</dbReference>
<reference evidence="6 7" key="1">
    <citation type="submission" date="2016-10" db="EMBL/GenBank/DDBJ databases">
        <authorList>
            <person name="de Groot N.N."/>
        </authorList>
    </citation>
    <scope>NUCLEOTIDE SEQUENCE [LARGE SCALE GENOMIC DNA]</scope>
    <source>
        <strain evidence="6 7">DSM 7343</strain>
    </source>
</reference>
<dbReference type="SUPFAM" id="SSF52540">
    <property type="entry name" value="P-loop containing nucleoside triphosphate hydrolases"/>
    <property type="match status" value="1"/>
</dbReference>
<comment type="function">
    <text evidence="5">Bifunctional serine/threonine kinase and phosphorylase involved in the regulation of the pyruvate, phosphate dikinase (PPDK) by catalyzing its phosphorylation/dephosphorylation.</text>
</comment>
<evidence type="ECO:0000313" key="6">
    <source>
        <dbReference type="EMBL" id="SEA15431.1"/>
    </source>
</evidence>
<dbReference type="STRING" id="37625.SAMN05660420_01405"/>
<dbReference type="InterPro" id="IPR026565">
    <property type="entry name" value="PPDK_reg"/>
</dbReference>
<dbReference type="EC" id="2.7.4.27" evidence="5"/>
<organism evidence="6 7">
    <name type="scientific">Desulfuromusa kysingii</name>
    <dbReference type="NCBI Taxonomy" id="37625"/>
    <lineage>
        <taxon>Bacteria</taxon>
        <taxon>Pseudomonadati</taxon>
        <taxon>Thermodesulfobacteriota</taxon>
        <taxon>Desulfuromonadia</taxon>
        <taxon>Desulfuromonadales</taxon>
        <taxon>Geopsychrobacteraceae</taxon>
        <taxon>Desulfuromusa</taxon>
    </lineage>
</organism>
<name>A0A1H3YW60_9BACT</name>
<dbReference type="InterPro" id="IPR005177">
    <property type="entry name" value="Kinase-pyrophosphorylase"/>
</dbReference>
<dbReference type="EMBL" id="FNQN01000003">
    <property type="protein sequence ID" value="SEA15431.1"/>
    <property type="molecule type" value="Genomic_DNA"/>
</dbReference>
<dbReference type="RefSeq" id="WP_092346111.1">
    <property type="nucleotide sequence ID" value="NZ_FNQN01000003.1"/>
</dbReference>
<evidence type="ECO:0000256" key="3">
    <source>
        <dbReference type="ARBA" id="ARBA00022741"/>
    </source>
</evidence>
<dbReference type="NCBIfam" id="NF003742">
    <property type="entry name" value="PRK05339.1"/>
    <property type="match status" value="1"/>
</dbReference>
<sequence length="276" mass="31849">MGEVNDQEHKKVFIISDGIGQSAMNVLKASLIQFDVPSSVLRVFSRIDSPARIRGILEKAKEVNAFVAFTIAKHETRELVHQTCQEMGLFYHDILGPPIEKLSTYLGVKPMESANLLRKVDSKYFERIDAIEFTMKYDDGQDVHKVFEADIIILGLSRTSKTPTSYLLAQQGYKVVNIPLMPEVPIPKEVFEVDQNRIVCLIMDSEVLQKIRRTRIQHYKTESTYTDLRRIFDEMEMVYDLTKKNKQWHIVDTTNKSVEETAREIISMVFGHSQEF</sequence>
<keyword evidence="2 5" id="KW-0808">Transferase</keyword>
<dbReference type="Pfam" id="PF03618">
    <property type="entry name" value="Kinase-PPPase"/>
    <property type="match status" value="1"/>
</dbReference>
<dbReference type="GO" id="GO:0043531">
    <property type="term" value="F:ADP binding"/>
    <property type="evidence" value="ECO:0007669"/>
    <property type="project" value="UniProtKB-UniRule"/>
</dbReference>
<keyword evidence="4 5" id="KW-0418">Kinase</keyword>
<dbReference type="AlphaFoldDB" id="A0A1H3YW60"/>
<dbReference type="OrthoDB" id="9782201at2"/>
<evidence type="ECO:0000313" key="7">
    <source>
        <dbReference type="Proteomes" id="UP000199409"/>
    </source>
</evidence>
<accession>A0A1H3YW60</accession>
<comment type="similarity">
    <text evidence="5">Belongs to the pyruvate, phosphate/water dikinase regulatory protein family. PDRP subfamily.</text>
</comment>
<evidence type="ECO:0000256" key="2">
    <source>
        <dbReference type="ARBA" id="ARBA00022679"/>
    </source>
</evidence>
<evidence type="ECO:0000256" key="4">
    <source>
        <dbReference type="ARBA" id="ARBA00022777"/>
    </source>
</evidence>
<dbReference type="GO" id="GO:0004674">
    <property type="term" value="F:protein serine/threonine kinase activity"/>
    <property type="evidence" value="ECO:0007669"/>
    <property type="project" value="UniProtKB-UniRule"/>
</dbReference>
<feature type="binding site" evidence="5">
    <location>
        <begin position="155"/>
        <end position="162"/>
    </location>
    <ligand>
        <name>ADP</name>
        <dbReference type="ChEBI" id="CHEBI:456216"/>
    </ligand>
</feature>
<evidence type="ECO:0000256" key="1">
    <source>
        <dbReference type="ARBA" id="ARBA00022527"/>
    </source>
</evidence>
<comment type="catalytic activity">
    <reaction evidence="5">
        <text>N(tele)-phospho-L-histidyl/L-threonyl-[pyruvate, phosphate dikinase] + ADP = N(tele)-phospho-L-histidyl/O-phospho-L-threonyl-[pyruvate, phosphate dikinase] + AMP + H(+)</text>
        <dbReference type="Rhea" id="RHEA:43692"/>
        <dbReference type="Rhea" id="RHEA-COMP:10650"/>
        <dbReference type="Rhea" id="RHEA-COMP:10651"/>
        <dbReference type="ChEBI" id="CHEBI:15378"/>
        <dbReference type="ChEBI" id="CHEBI:30013"/>
        <dbReference type="ChEBI" id="CHEBI:61977"/>
        <dbReference type="ChEBI" id="CHEBI:83586"/>
        <dbReference type="ChEBI" id="CHEBI:456215"/>
        <dbReference type="ChEBI" id="CHEBI:456216"/>
        <dbReference type="EC" id="2.7.11.32"/>
    </reaction>
</comment>
<keyword evidence="1 5" id="KW-0723">Serine/threonine-protein kinase</keyword>
<keyword evidence="7" id="KW-1185">Reference proteome</keyword>
<evidence type="ECO:0000256" key="5">
    <source>
        <dbReference type="HAMAP-Rule" id="MF_00921"/>
    </source>
</evidence>
<dbReference type="EC" id="2.7.11.32" evidence="5"/>
<dbReference type="GO" id="GO:0005524">
    <property type="term" value="F:ATP binding"/>
    <property type="evidence" value="ECO:0007669"/>
    <property type="project" value="InterPro"/>
</dbReference>
<dbReference type="PANTHER" id="PTHR31756">
    <property type="entry name" value="PYRUVATE, PHOSPHATE DIKINASE REGULATORY PROTEIN 1, CHLOROPLASTIC"/>
    <property type="match status" value="1"/>
</dbReference>
<dbReference type="InterPro" id="IPR027417">
    <property type="entry name" value="P-loop_NTPase"/>
</dbReference>
<dbReference type="Proteomes" id="UP000199409">
    <property type="component" value="Unassembled WGS sequence"/>
</dbReference>
<keyword evidence="3 5" id="KW-0547">Nucleotide-binding</keyword>
<gene>
    <name evidence="6" type="ORF">SAMN05660420_01405</name>
</gene>